<dbReference type="Proteomes" id="UP001562425">
    <property type="component" value="Unassembled WGS sequence"/>
</dbReference>
<sequence length="35" mass="4289">QRNQERIKQNVRDCVLRIEKAEMEEEQPRIFPASF</sequence>
<evidence type="ECO:0000313" key="1">
    <source>
        <dbReference type="EMBL" id="KAL1376868.1"/>
    </source>
</evidence>
<keyword evidence="2" id="KW-1185">Reference proteome</keyword>
<accession>A0ABD1CKE9</accession>
<dbReference type="EMBL" id="JBEHCU010011336">
    <property type="protein sequence ID" value="KAL1376868.1"/>
    <property type="molecule type" value="Genomic_DNA"/>
</dbReference>
<reference evidence="1 2" key="1">
    <citation type="submission" date="2024-05" db="EMBL/GenBank/DDBJ databases">
        <title>Culex pipiens pipiens assembly and annotation.</title>
        <authorList>
            <person name="Alout H."/>
            <person name="Durand T."/>
        </authorList>
    </citation>
    <scope>NUCLEOTIDE SEQUENCE [LARGE SCALE GENOMIC DNA]</scope>
    <source>
        <strain evidence="1">HA-2024</strain>
        <tissue evidence="1">Whole body</tissue>
    </source>
</reference>
<proteinExistence type="predicted"/>
<gene>
    <name evidence="1" type="ORF">pipiens_016636</name>
</gene>
<evidence type="ECO:0000313" key="2">
    <source>
        <dbReference type="Proteomes" id="UP001562425"/>
    </source>
</evidence>
<feature type="non-terminal residue" evidence="1">
    <location>
        <position position="1"/>
    </location>
</feature>
<organism evidence="1 2">
    <name type="scientific">Culex pipiens pipiens</name>
    <name type="common">Northern house mosquito</name>
    <dbReference type="NCBI Taxonomy" id="38569"/>
    <lineage>
        <taxon>Eukaryota</taxon>
        <taxon>Metazoa</taxon>
        <taxon>Ecdysozoa</taxon>
        <taxon>Arthropoda</taxon>
        <taxon>Hexapoda</taxon>
        <taxon>Insecta</taxon>
        <taxon>Pterygota</taxon>
        <taxon>Neoptera</taxon>
        <taxon>Endopterygota</taxon>
        <taxon>Diptera</taxon>
        <taxon>Nematocera</taxon>
        <taxon>Culicoidea</taxon>
        <taxon>Culicidae</taxon>
        <taxon>Culicinae</taxon>
        <taxon>Culicini</taxon>
        <taxon>Culex</taxon>
        <taxon>Culex</taxon>
    </lineage>
</organism>
<protein>
    <submittedName>
        <fullName evidence="1">Uncharacterized protein</fullName>
    </submittedName>
</protein>
<name>A0ABD1CKE9_CULPP</name>
<comment type="caution">
    <text evidence="1">The sequence shown here is derived from an EMBL/GenBank/DDBJ whole genome shotgun (WGS) entry which is preliminary data.</text>
</comment>
<dbReference type="AlphaFoldDB" id="A0ABD1CKE9"/>